<dbReference type="Proteomes" id="UP000294419">
    <property type="component" value="Chromosome"/>
</dbReference>
<dbReference type="KEGG" id="csal:NBC122_00370"/>
<evidence type="ECO:0000313" key="2">
    <source>
        <dbReference type="Proteomes" id="UP000294419"/>
    </source>
</evidence>
<proteinExistence type="predicted"/>
<sequence>MNLRTCLNFIKINFPHPYFGFAQHKKGSNSDEISRESSHLLGLGKRKIL</sequence>
<evidence type="ECO:0000313" key="1">
    <source>
        <dbReference type="EMBL" id="QBO57219.1"/>
    </source>
</evidence>
<keyword evidence="2" id="KW-1185">Reference proteome</keyword>
<dbReference type="AlphaFoldDB" id="A0A4P6ZCT4"/>
<accession>A0A4P6ZCT4</accession>
<name>A0A4P6ZCT4_9FLAO</name>
<reference evidence="1 2" key="1">
    <citation type="submission" date="2019-03" db="EMBL/GenBank/DDBJ databases">
        <authorList>
            <person name="Kim H."/>
            <person name="Yu S.-M."/>
        </authorList>
    </citation>
    <scope>NUCLEOTIDE SEQUENCE [LARGE SCALE GENOMIC DNA]</scope>
    <source>
        <strain evidence="1 2">NBC122</strain>
    </source>
</reference>
<organism evidence="1 2">
    <name type="scientific">Chryseobacterium salivictor</name>
    <dbReference type="NCBI Taxonomy" id="2547600"/>
    <lineage>
        <taxon>Bacteria</taxon>
        <taxon>Pseudomonadati</taxon>
        <taxon>Bacteroidota</taxon>
        <taxon>Flavobacteriia</taxon>
        <taxon>Flavobacteriales</taxon>
        <taxon>Weeksellaceae</taxon>
        <taxon>Chryseobacterium group</taxon>
        <taxon>Chryseobacterium</taxon>
    </lineage>
</organism>
<gene>
    <name evidence="1" type="ORF">NBC122_00370</name>
</gene>
<dbReference type="EMBL" id="CP037954">
    <property type="protein sequence ID" value="QBO57219.1"/>
    <property type="molecule type" value="Genomic_DNA"/>
</dbReference>
<protein>
    <submittedName>
        <fullName evidence="1">Uncharacterized protein</fullName>
    </submittedName>
</protein>